<dbReference type="InterPro" id="IPR008271">
    <property type="entry name" value="Ser/Thr_kinase_AS"/>
</dbReference>
<dbReference type="PANTHER" id="PTHR43289:SF6">
    <property type="entry name" value="SERINE_THREONINE-PROTEIN KINASE NEKL-3"/>
    <property type="match status" value="1"/>
</dbReference>
<dbReference type="PROSITE" id="PS00108">
    <property type="entry name" value="PROTEIN_KINASE_ST"/>
    <property type="match status" value="1"/>
</dbReference>
<dbReference type="SUPFAM" id="SSF48452">
    <property type="entry name" value="TPR-like"/>
    <property type="match status" value="2"/>
</dbReference>
<reference evidence="8 9" key="1">
    <citation type="submission" date="2022-11" db="EMBL/GenBank/DDBJ databases">
        <title>Minimal conservation of predation-associated metabolite biosynthetic gene clusters underscores biosynthetic potential of Myxococcota including descriptions for ten novel species: Archangium lansinium sp. nov., Myxococcus landrumus sp. nov., Nannocystis bai.</title>
        <authorList>
            <person name="Ahearne A."/>
            <person name="Stevens C."/>
            <person name="Dowd S."/>
        </authorList>
    </citation>
    <scope>NUCLEOTIDE SEQUENCE [LARGE SCALE GENOMIC DNA]</scope>
    <source>
        <strain evidence="8 9">NCWAL01</strain>
    </source>
</reference>
<organism evidence="8 9">
    <name type="scientific">Stigmatella ashevillensis</name>
    <dbReference type="NCBI Taxonomy" id="2995309"/>
    <lineage>
        <taxon>Bacteria</taxon>
        <taxon>Pseudomonadati</taxon>
        <taxon>Myxococcota</taxon>
        <taxon>Myxococcia</taxon>
        <taxon>Myxococcales</taxon>
        <taxon>Cystobacterineae</taxon>
        <taxon>Archangiaceae</taxon>
        <taxon>Stigmatella</taxon>
    </lineage>
</organism>
<keyword evidence="4 5" id="KW-0067">ATP-binding</keyword>
<dbReference type="InterPro" id="IPR011990">
    <property type="entry name" value="TPR-like_helical_dom_sf"/>
</dbReference>
<dbReference type="Gene3D" id="1.25.40.10">
    <property type="entry name" value="Tetratricopeptide repeat domain"/>
    <property type="match status" value="3"/>
</dbReference>
<gene>
    <name evidence="8" type="ORF">POL68_11710</name>
</gene>
<dbReference type="Pfam" id="PF00069">
    <property type="entry name" value="Pkinase"/>
    <property type="match status" value="1"/>
</dbReference>
<dbReference type="InterPro" id="IPR000719">
    <property type="entry name" value="Prot_kinase_dom"/>
</dbReference>
<feature type="binding site" evidence="5">
    <location>
        <position position="91"/>
    </location>
    <ligand>
        <name>ATP</name>
        <dbReference type="ChEBI" id="CHEBI:30616"/>
    </ligand>
</feature>
<dbReference type="Proteomes" id="UP001221838">
    <property type="component" value="Unassembled WGS sequence"/>
</dbReference>
<feature type="domain" description="Protein kinase" evidence="7">
    <location>
        <begin position="62"/>
        <end position="323"/>
    </location>
</feature>
<evidence type="ECO:0000256" key="4">
    <source>
        <dbReference type="ARBA" id="ARBA00022840"/>
    </source>
</evidence>
<evidence type="ECO:0000256" key="6">
    <source>
        <dbReference type="SAM" id="MobiDB-lite"/>
    </source>
</evidence>
<dbReference type="RefSeq" id="WP_272137408.1">
    <property type="nucleotide sequence ID" value="NZ_JAQNDM010000002.1"/>
</dbReference>
<name>A0ABT5D7U8_9BACT</name>
<keyword evidence="2 5" id="KW-0547">Nucleotide-binding</keyword>
<dbReference type="InterPro" id="IPR011009">
    <property type="entry name" value="Kinase-like_dom_sf"/>
</dbReference>
<dbReference type="GO" id="GO:0016301">
    <property type="term" value="F:kinase activity"/>
    <property type="evidence" value="ECO:0007669"/>
    <property type="project" value="UniProtKB-KW"/>
</dbReference>
<sequence length="1090" mass="120993">MSADDAPGPEEPVLPGTVSAERPASPQAETPTMPGEAARAPSAPTATSVTAAGTPNAGWERYEFLGLLGSGGMGEVHKARDRRLGRIVALKFIRGSDPNLVMRFLQEARAQARIDHPNVCKVYEVGEVHGKAYIAMQFVEGQRLDRAAASMSQPKKLRVMQEVATAIHEAHRQGVIHRDLKPTNILVERGESGRFFPVVMDFGLAYDTGQGHGLTVTGAVMGTPSYMAPEQARGELSSIDRRSDVYSLGATLYELLAGVAPFTDATVVGTLAKVLHEEPPSLHSHVPAIERDLEIIVLKCLSKEPSQRYPSARALAEDLARFLDGEPIIGRRPSLPYRLRRLARKHRALVGVSALSLTAILALATFGVRTWLQVRWTQQQSEERARLAEQLGQEVKEIEWFLRLAYALPLHDTGREQQLVRERMKRIAERRTGLGASGEGLVSYALGRGSLALREFDKAHEQLLRARQLGIDSPELHYALGRVLGERYYQAMEEAQRSGNKEWVAARQRALEQQYLEPALQSLERSQGVELESPRYLEGLIAFYRRQYDVAARAAGQAVSETPWLHEAWKLAGDVARAQAMEQFDRSYDVASSGLQEAARLYGQAIQQGGSDALSFEALAEVWMGQSDLDEKQGKPQAQALERALAASEKSIQASLRRSGGYTQKAYVLMRRYRMTFSPGQSQDKRAILEEWIATGRRAVELNPQDVSAHDALGIGYLKRGEYQARNGEDPSASWSEGATLLSRALEFQPNHPWALNDLGLLHQTRGKYQAGHGQDPRAAYREAIRCFEQAAQADPKYLYPLANQTSAYGELADYAFSRGLSPEEDVRKALEAAERGLSLDPQYYWTMNEAAAAEQIHASYLIAVGQDPRPALERARQYLDRSSLINPSYAWTHVAQARNFSLEAVQALQEGRDPGAVLAQGRQAVERAIGYAAGCAGCRIERARVELAVAEWEQRRGRSSAASLHQALIEARRAVELYPYVGAHQELANAYWRLAETEAADRALADVDKGLKQVELALRLDPERAHAHAIRGGLLRVRGRRARHTKERRESFVQARAAFARALELNPLLRREYEPVLRDVDARLAQEIR</sequence>
<accession>A0ABT5D7U8</accession>
<evidence type="ECO:0000256" key="2">
    <source>
        <dbReference type="ARBA" id="ARBA00022741"/>
    </source>
</evidence>
<feature type="region of interest" description="Disordered" evidence="6">
    <location>
        <begin position="1"/>
        <end position="53"/>
    </location>
</feature>
<dbReference type="Gene3D" id="1.10.510.10">
    <property type="entry name" value="Transferase(Phosphotransferase) domain 1"/>
    <property type="match status" value="1"/>
</dbReference>
<protein>
    <submittedName>
        <fullName evidence="8">Protein kinase</fullName>
    </submittedName>
</protein>
<evidence type="ECO:0000313" key="9">
    <source>
        <dbReference type="Proteomes" id="UP001221838"/>
    </source>
</evidence>
<dbReference type="PROSITE" id="PS50011">
    <property type="entry name" value="PROTEIN_KINASE_DOM"/>
    <property type="match status" value="1"/>
</dbReference>
<evidence type="ECO:0000256" key="5">
    <source>
        <dbReference type="PROSITE-ProRule" id="PRU10141"/>
    </source>
</evidence>
<evidence type="ECO:0000259" key="7">
    <source>
        <dbReference type="PROSITE" id="PS50011"/>
    </source>
</evidence>
<dbReference type="CDD" id="cd14014">
    <property type="entry name" value="STKc_PknB_like"/>
    <property type="match status" value="1"/>
</dbReference>
<evidence type="ECO:0000256" key="1">
    <source>
        <dbReference type="ARBA" id="ARBA00022679"/>
    </source>
</evidence>
<dbReference type="SUPFAM" id="SSF48439">
    <property type="entry name" value="Protein prenylyltransferase"/>
    <property type="match status" value="1"/>
</dbReference>
<keyword evidence="3 8" id="KW-0418">Kinase</keyword>
<dbReference type="Gene3D" id="3.30.200.20">
    <property type="entry name" value="Phosphorylase Kinase, domain 1"/>
    <property type="match status" value="1"/>
</dbReference>
<dbReference type="InterPro" id="IPR017441">
    <property type="entry name" value="Protein_kinase_ATP_BS"/>
</dbReference>
<keyword evidence="9" id="KW-1185">Reference proteome</keyword>
<dbReference type="PANTHER" id="PTHR43289">
    <property type="entry name" value="MITOGEN-ACTIVATED PROTEIN KINASE KINASE KINASE 20-RELATED"/>
    <property type="match status" value="1"/>
</dbReference>
<dbReference type="SUPFAM" id="SSF56112">
    <property type="entry name" value="Protein kinase-like (PK-like)"/>
    <property type="match status" value="1"/>
</dbReference>
<evidence type="ECO:0000313" key="8">
    <source>
        <dbReference type="EMBL" id="MDC0709130.1"/>
    </source>
</evidence>
<dbReference type="EMBL" id="JAQNDM010000002">
    <property type="protein sequence ID" value="MDC0709130.1"/>
    <property type="molecule type" value="Genomic_DNA"/>
</dbReference>
<dbReference type="PROSITE" id="PS00107">
    <property type="entry name" value="PROTEIN_KINASE_ATP"/>
    <property type="match status" value="1"/>
</dbReference>
<comment type="caution">
    <text evidence="8">The sequence shown here is derived from an EMBL/GenBank/DDBJ whole genome shotgun (WGS) entry which is preliminary data.</text>
</comment>
<proteinExistence type="predicted"/>
<evidence type="ECO:0000256" key="3">
    <source>
        <dbReference type="ARBA" id="ARBA00022777"/>
    </source>
</evidence>
<feature type="compositionally biased region" description="Low complexity" evidence="6">
    <location>
        <begin position="37"/>
        <end position="53"/>
    </location>
</feature>
<keyword evidence="1" id="KW-0808">Transferase</keyword>
<dbReference type="SMART" id="SM00220">
    <property type="entry name" value="S_TKc"/>
    <property type="match status" value="1"/>
</dbReference>